<name>A0A0V1BAP0_TRISP</name>
<feature type="signal peptide" evidence="1">
    <location>
        <begin position="1"/>
        <end position="21"/>
    </location>
</feature>
<proteinExistence type="predicted"/>
<dbReference type="InParanoid" id="A0A0V1BAP0"/>
<evidence type="ECO:0000256" key="1">
    <source>
        <dbReference type="SAM" id="SignalP"/>
    </source>
</evidence>
<dbReference type="AlphaFoldDB" id="A0A0V1BAP0"/>
<accession>A0A0V1BAP0</accession>
<organism evidence="2 3">
    <name type="scientific">Trichinella spiralis</name>
    <name type="common">Trichina worm</name>
    <dbReference type="NCBI Taxonomy" id="6334"/>
    <lineage>
        <taxon>Eukaryota</taxon>
        <taxon>Metazoa</taxon>
        <taxon>Ecdysozoa</taxon>
        <taxon>Nematoda</taxon>
        <taxon>Enoplea</taxon>
        <taxon>Dorylaimia</taxon>
        <taxon>Trichinellida</taxon>
        <taxon>Trichinellidae</taxon>
        <taxon>Trichinella</taxon>
    </lineage>
</organism>
<reference evidence="2 3" key="1">
    <citation type="submission" date="2015-01" db="EMBL/GenBank/DDBJ databases">
        <title>Evolution of Trichinella species and genotypes.</title>
        <authorList>
            <person name="Korhonen P.K."/>
            <person name="Edoardo P."/>
            <person name="Giuseppe L.R."/>
            <person name="Gasser R.B."/>
        </authorList>
    </citation>
    <scope>NUCLEOTIDE SEQUENCE [LARGE SCALE GENOMIC DNA]</scope>
    <source>
        <strain evidence="2">ISS3</strain>
    </source>
</reference>
<dbReference type="Proteomes" id="UP000054776">
    <property type="component" value="Unassembled WGS sequence"/>
</dbReference>
<keyword evidence="1" id="KW-0732">Signal</keyword>
<gene>
    <name evidence="2" type="ORF">T01_2633</name>
</gene>
<dbReference type="EMBL" id="JYDH01000074">
    <property type="protein sequence ID" value="KRY34002.1"/>
    <property type="molecule type" value="Genomic_DNA"/>
</dbReference>
<evidence type="ECO:0000313" key="2">
    <source>
        <dbReference type="EMBL" id="KRY34002.1"/>
    </source>
</evidence>
<sequence>MIMLLVVKVLFLSTLSMQSLSFELFDSTNPCKHSTVGTNSMNIPCERDYYRMRILQLLQNVIKSTSNGIVLKNFRDVVSNQHSDYGLGKEYWKEPLMQGRHSIHLRFGKRFQFS</sequence>
<keyword evidence="3" id="KW-1185">Reference proteome</keyword>
<evidence type="ECO:0000313" key="3">
    <source>
        <dbReference type="Proteomes" id="UP000054776"/>
    </source>
</evidence>
<protein>
    <submittedName>
        <fullName evidence="2">Uncharacterized protein</fullName>
    </submittedName>
</protein>
<feature type="chain" id="PRO_5006875094" evidence="1">
    <location>
        <begin position="22"/>
        <end position="114"/>
    </location>
</feature>
<comment type="caution">
    <text evidence="2">The sequence shown here is derived from an EMBL/GenBank/DDBJ whole genome shotgun (WGS) entry which is preliminary data.</text>
</comment>